<evidence type="ECO:0000313" key="1">
    <source>
        <dbReference type="EMBL" id="KAJ6827690.1"/>
    </source>
</evidence>
<reference evidence="1" key="1">
    <citation type="journal article" date="2023" name="GigaByte">
        <title>Genome assembly of the bearded iris, Iris pallida Lam.</title>
        <authorList>
            <person name="Bruccoleri R.E."/>
            <person name="Oakeley E.J."/>
            <person name="Faust A.M.E."/>
            <person name="Altorfer M."/>
            <person name="Dessus-Babus S."/>
            <person name="Burckhardt D."/>
            <person name="Oertli M."/>
            <person name="Naumann U."/>
            <person name="Petersen F."/>
            <person name="Wong J."/>
        </authorList>
    </citation>
    <scope>NUCLEOTIDE SEQUENCE</scope>
    <source>
        <strain evidence="1">GSM-AAB239-AS_SAM_17_03QT</strain>
    </source>
</reference>
<keyword evidence="2" id="KW-1185">Reference proteome</keyword>
<proteinExistence type="predicted"/>
<dbReference type="Proteomes" id="UP001140949">
    <property type="component" value="Unassembled WGS sequence"/>
</dbReference>
<gene>
    <name evidence="1" type="ORF">M6B38_366415</name>
</gene>
<accession>A0AAX6GG62</accession>
<sequence>MFGPVYKVIMHFDLFSFHISFVDCHLQSVSSFVDQVYSST</sequence>
<organism evidence="1 2">
    <name type="scientific">Iris pallida</name>
    <name type="common">Sweet iris</name>
    <dbReference type="NCBI Taxonomy" id="29817"/>
    <lineage>
        <taxon>Eukaryota</taxon>
        <taxon>Viridiplantae</taxon>
        <taxon>Streptophyta</taxon>
        <taxon>Embryophyta</taxon>
        <taxon>Tracheophyta</taxon>
        <taxon>Spermatophyta</taxon>
        <taxon>Magnoliopsida</taxon>
        <taxon>Liliopsida</taxon>
        <taxon>Asparagales</taxon>
        <taxon>Iridaceae</taxon>
        <taxon>Iridoideae</taxon>
        <taxon>Irideae</taxon>
        <taxon>Iris</taxon>
    </lineage>
</organism>
<evidence type="ECO:0000313" key="2">
    <source>
        <dbReference type="Proteomes" id="UP001140949"/>
    </source>
</evidence>
<dbReference type="AlphaFoldDB" id="A0AAX6GG62"/>
<dbReference type="EMBL" id="JANAVB010019999">
    <property type="protein sequence ID" value="KAJ6827690.1"/>
    <property type="molecule type" value="Genomic_DNA"/>
</dbReference>
<name>A0AAX6GG62_IRIPA</name>
<reference evidence="1" key="2">
    <citation type="submission" date="2023-04" db="EMBL/GenBank/DDBJ databases">
        <authorList>
            <person name="Bruccoleri R.E."/>
            <person name="Oakeley E.J."/>
            <person name="Faust A.-M."/>
            <person name="Dessus-Babus S."/>
            <person name="Altorfer M."/>
            <person name="Burckhardt D."/>
            <person name="Oertli M."/>
            <person name="Naumann U."/>
            <person name="Petersen F."/>
            <person name="Wong J."/>
        </authorList>
    </citation>
    <scope>NUCLEOTIDE SEQUENCE</scope>
    <source>
        <strain evidence="1">GSM-AAB239-AS_SAM_17_03QT</strain>
        <tissue evidence="1">Leaf</tissue>
    </source>
</reference>
<protein>
    <submittedName>
        <fullName evidence="1">Uncharacterized protein</fullName>
    </submittedName>
</protein>
<comment type="caution">
    <text evidence="1">The sequence shown here is derived from an EMBL/GenBank/DDBJ whole genome shotgun (WGS) entry which is preliminary data.</text>
</comment>